<dbReference type="Pfam" id="PF01783">
    <property type="entry name" value="Ribosomal_L32p"/>
    <property type="match status" value="1"/>
</dbReference>
<evidence type="ECO:0000256" key="4">
    <source>
        <dbReference type="ARBA" id="ARBA00035178"/>
    </source>
</evidence>
<dbReference type="PANTHER" id="PTHR35534">
    <property type="entry name" value="50S RIBOSOMAL PROTEIN L32"/>
    <property type="match status" value="1"/>
</dbReference>
<evidence type="ECO:0000256" key="1">
    <source>
        <dbReference type="ARBA" id="ARBA00008560"/>
    </source>
</evidence>
<name>A0A7M2WV26_9BACT</name>
<keyword evidence="7" id="KW-1185">Reference proteome</keyword>
<evidence type="ECO:0000256" key="3">
    <source>
        <dbReference type="ARBA" id="ARBA00023274"/>
    </source>
</evidence>
<evidence type="ECO:0000313" key="7">
    <source>
        <dbReference type="Proteomes" id="UP000593765"/>
    </source>
</evidence>
<evidence type="ECO:0000313" key="6">
    <source>
        <dbReference type="EMBL" id="QOV88340.1"/>
    </source>
</evidence>
<dbReference type="KEGG" id="hbs:IPV69_19105"/>
<dbReference type="RefSeq" id="WP_206291319.1">
    <property type="nucleotide sequence ID" value="NZ_CP063458.1"/>
</dbReference>
<accession>A0A7M2WV26</accession>
<dbReference type="InterPro" id="IPR002677">
    <property type="entry name" value="Ribosomal_bL32"/>
</dbReference>
<gene>
    <name evidence="5 6" type="primary">rpmF</name>
    <name evidence="6" type="ORF">IPV69_19105</name>
</gene>
<sequence>MLPVQKTSKARTRKRRSHHALKPIHYTSCPQCGNARLPHCACDNCGYVNPSLALAVKQDEKA</sequence>
<proteinExistence type="inferred from homology"/>
<dbReference type="PANTHER" id="PTHR35534:SF1">
    <property type="entry name" value="LARGE RIBOSOMAL SUBUNIT PROTEIN BL32"/>
    <property type="match status" value="1"/>
</dbReference>
<dbReference type="Proteomes" id="UP000593765">
    <property type="component" value="Chromosome"/>
</dbReference>
<comment type="similarity">
    <text evidence="1 5">Belongs to the bacterial ribosomal protein bL32 family.</text>
</comment>
<evidence type="ECO:0000256" key="5">
    <source>
        <dbReference type="HAMAP-Rule" id="MF_00340"/>
    </source>
</evidence>
<dbReference type="GO" id="GO:0006412">
    <property type="term" value="P:translation"/>
    <property type="evidence" value="ECO:0007669"/>
    <property type="project" value="UniProtKB-UniRule"/>
</dbReference>
<dbReference type="EMBL" id="CP063458">
    <property type="protein sequence ID" value="QOV88340.1"/>
    <property type="molecule type" value="Genomic_DNA"/>
</dbReference>
<dbReference type="Gene3D" id="1.20.5.640">
    <property type="entry name" value="Single helix bin"/>
    <property type="match status" value="1"/>
</dbReference>
<dbReference type="AlphaFoldDB" id="A0A7M2WV26"/>
<protein>
    <recommendedName>
        <fullName evidence="4 5">Large ribosomal subunit protein bL32</fullName>
    </recommendedName>
</protein>
<keyword evidence="3 5" id="KW-0687">Ribonucleoprotein</keyword>
<dbReference type="HAMAP" id="MF_00340">
    <property type="entry name" value="Ribosomal_bL32"/>
    <property type="match status" value="1"/>
</dbReference>
<keyword evidence="2 5" id="KW-0689">Ribosomal protein</keyword>
<dbReference type="GO" id="GO:0003735">
    <property type="term" value="F:structural constituent of ribosome"/>
    <property type="evidence" value="ECO:0007669"/>
    <property type="project" value="InterPro"/>
</dbReference>
<evidence type="ECO:0000256" key="2">
    <source>
        <dbReference type="ARBA" id="ARBA00022980"/>
    </source>
</evidence>
<dbReference type="InterPro" id="IPR044957">
    <property type="entry name" value="Ribosomal_bL32_bact"/>
</dbReference>
<dbReference type="SUPFAM" id="SSF57829">
    <property type="entry name" value="Zn-binding ribosomal proteins"/>
    <property type="match status" value="1"/>
</dbReference>
<organism evidence="6 7">
    <name type="scientific">Humisphaera borealis</name>
    <dbReference type="NCBI Taxonomy" id="2807512"/>
    <lineage>
        <taxon>Bacteria</taxon>
        <taxon>Pseudomonadati</taxon>
        <taxon>Planctomycetota</taxon>
        <taxon>Phycisphaerae</taxon>
        <taxon>Tepidisphaerales</taxon>
        <taxon>Tepidisphaeraceae</taxon>
        <taxon>Humisphaera</taxon>
    </lineage>
</organism>
<reference evidence="6 7" key="1">
    <citation type="submission" date="2020-10" db="EMBL/GenBank/DDBJ databases">
        <title>Wide distribution of Phycisphaera-like planctomycetes from WD2101 soil group in peatlands and genome analysis of the first cultivated representative.</title>
        <authorList>
            <person name="Dedysh S.N."/>
            <person name="Beletsky A.V."/>
            <person name="Ivanova A."/>
            <person name="Kulichevskaya I.S."/>
            <person name="Suzina N.E."/>
            <person name="Philippov D.A."/>
            <person name="Rakitin A.L."/>
            <person name="Mardanov A.V."/>
            <person name="Ravin N.V."/>
        </authorList>
    </citation>
    <scope>NUCLEOTIDE SEQUENCE [LARGE SCALE GENOMIC DNA]</scope>
    <source>
        <strain evidence="6 7">M1803</strain>
    </source>
</reference>
<dbReference type="InterPro" id="IPR011332">
    <property type="entry name" value="Ribosomal_zn-bd"/>
</dbReference>
<dbReference type="NCBIfam" id="TIGR01031">
    <property type="entry name" value="rpmF_bact"/>
    <property type="match status" value="1"/>
</dbReference>
<dbReference type="GO" id="GO:0015934">
    <property type="term" value="C:large ribosomal subunit"/>
    <property type="evidence" value="ECO:0007669"/>
    <property type="project" value="InterPro"/>
</dbReference>